<evidence type="ECO:0000313" key="4">
    <source>
        <dbReference type="Proteomes" id="UP000182448"/>
    </source>
</evidence>
<dbReference type="EMBL" id="JAAXPM010000004">
    <property type="protein sequence ID" value="NKY66883.1"/>
    <property type="molecule type" value="Genomic_DNA"/>
</dbReference>
<feature type="domain" description="Helix-turn-helix" evidence="1">
    <location>
        <begin position="17"/>
        <end position="58"/>
    </location>
</feature>
<evidence type="ECO:0000259" key="1">
    <source>
        <dbReference type="Pfam" id="PF12728"/>
    </source>
</evidence>
<evidence type="ECO:0000313" key="5">
    <source>
        <dbReference type="Proteomes" id="UP000585749"/>
    </source>
</evidence>
<dbReference type="EMBL" id="FMAW01000005">
    <property type="protein sequence ID" value="SCB88479.1"/>
    <property type="molecule type" value="Genomic_DNA"/>
</dbReference>
<keyword evidence="4" id="KW-1185">Reference proteome</keyword>
<evidence type="ECO:0000313" key="3">
    <source>
        <dbReference type="EMBL" id="SCB88479.1"/>
    </source>
</evidence>
<dbReference type="InterPro" id="IPR041657">
    <property type="entry name" value="HTH_17"/>
</dbReference>
<dbReference type="OrthoDB" id="2147411at2"/>
<name>A0A4Y4G273_WEIHE</name>
<comment type="caution">
    <text evidence="2">The sequence shown here is derived from an EMBL/GenBank/DDBJ whole genome shotgun (WGS) entry which is preliminary data.</text>
</comment>
<dbReference type="Proteomes" id="UP000182448">
    <property type="component" value="Unassembled WGS sequence"/>
</dbReference>
<gene>
    <name evidence="3" type="ORF">GA0061075_10545</name>
    <name evidence="2" type="ORF">HF960_04250</name>
</gene>
<dbReference type="AlphaFoldDB" id="A0A4Y4G273"/>
<sequence>MKQFDEMGEADDSMTLISASQAAKMLGISRATFKQLSDMYDFPRIKVGRAIRFPKQGLLDKVDYVATNYREFLSLDDLL</sequence>
<dbReference type="RefSeq" id="WP_002827777.1">
    <property type="nucleotide sequence ID" value="NZ_BJEG01000003.1"/>
</dbReference>
<evidence type="ECO:0000313" key="2">
    <source>
        <dbReference type="EMBL" id="NKY66883.1"/>
    </source>
</evidence>
<protein>
    <submittedName>
        <fullName evidence="2">Helix-turn-helix domain-containing protein</fullName>
    </submittedName>
</protein>
<dbReference type="Pfam" id="PF12728">
    <property type="entry name" value="HTH_17"/>
    <property type="match status" value="1"/>
</dbReference>
<dbReference type="Proteomes" id="UP000585749">
    <property type="component" value="Unassembled WGS sequence"/>
</dbReference>
<reference evidence="3 4" key="1">
    <citation type="submission" date="2016-08" db="EMBL/GenBank/DDBJ databases">
        <authorList>
            <person name="Varghese N."/>
            <person name="Submissions Spin"/>
        </authorList>
    </citation>
    <scope>NUCLEOTIDE SEQUENCE [LARGE SCALE GENOMIC DNA]</scope>
    <source>
        <strain evidence="3 4">R-53116</strain>
    </source>
</reference>
<proteinExistence type="predicted"/>
<reference evidence="2 5" key="2">
    <citation type="submission" date="2020-04" db="EMBL/GenBank/DDBJ databases">
        <title>MicrobeNet Type strains.</title>
        <authorList>
            <person name="Nicholson A.C."/>
        </authorList>
    </citation>
    <scope>NUCLEOTIDE SEQUENCE [LARGE SCALE GENOMIC DNA]</scope>
    <source>
        <strain evidence="2 5">CCUG 33494</strain>
    </source>
</reference>
<organism evidence="2 5">
    <name type="scientific">Weissella hellenica</name>
    <dbReference type="NCBI Taxonomy" id="46256"/>
    <lineage>
        <taxon>Bacteria</taxon>
        <taxon>Bacillati</taxon>
        <taxon>Bacillota</taxon>
        <taxon>Bacilli</taxon>
        <taxon>Lactobacillales</taxon>
        <taxon>Lactobacillaceae</taxon>
        <taxon>Weissella</taxon>
    </lineage>
</organism>
<accession>A0A4Y4G273</accession>